<evidence type="ECO:0000313" key="2">
    <source>
        <dbReference type="EMBL" id="VEL07962.1"/>
    </source>
</evidence>
<evidence type="ECO:0000256" key="1">
    <source>
        <dbReference type="SAM" id="MobiDB-lite"/>
    </source>
</evidence>
<keyword evidence="3" id="KW-1185">Reference proteome</keyword>
<feature type="region of interest" description="Disordered" evidence="1">
    <location>
        <begin position="75"/>
        <end position="168"/>
    </location>
</feature>
<proteinExistence type="predicted"/>
<gene>
    <name evidence="2" type="ORF">PXEA_LOCUS1402</name>
</gene>
<name>A0A3S5CH52_9PLAT</name>
<dbReference type="EMBL" id="CAAALY010002848">
    <property type="protein sequence ID" value="VEL07962.1"/>
    <property type="molecule type" value="Genomic_DNA"/>
</dbReference>
<evidence type="ECO:0000313" key="3">
    <source>
        <dbReference type="Proteomes" id="UP000784294"/>
    </source>
</evidence>
<sequence>MADSFFDAISSPSQLAYQHLWTSARGAPPAAVSGARSTAYLFSGAGDSSDHRLIPRHHGDTRSCVYSPVVELPCSKRRSRSDEEEDFEEEDDEDEDEERTGLDDGQIPKRREEEDEEEEEEEEEEGEEEEEEEEEKEGTEKDHEGGKFETSEHHPFGELVKTRKVKHSARTGGFRATFIASSKPKRSSRRDVNEDLMSSCQNAFDEVGESESAELAAGLLHRISGPTAAIEKAQARALAAGMTQAMLAGRLTGACFMAGPSEVPVPVPAGHNVRMCMQSGDFRLVGGRVNLSFSHAN</sequence>
<protein>
    <submittedName>
        <fullName evidence="2">Uncharacterized protein</fullName>
    </submittedName>
</protein>
<feature type="compositionally biased region" description="Acidic residues" evidence="1">
    <location>
        <begin position="82"/>
        <end position="98"/>
    </location>
</feature>
<feature type="compositionally biased region" description="Basic and acidic residues" evidence="1">
    <location>
        <begin position="99"/>
        <end position="112"/>
    </location>
</feature>
<accession>A0A3S5CH52</accession>
<organism evidence="2 3">
    <name type="scientific">Protopolystoma xenopodis</name>
    <dbReference type="NCBI Taxonomy" id="117903"/>
    <lineage>
        <taxon>Eukaryota</taxon>
        <taxon>Metazoa</taxon>
        <taxon>Spiralia</taxon>
        <taxon>Lophotrochozoa</taxon>
        <taxon>Platyhelminthes</taxon>
        <taxon>Monogenea</taxon>
        <taxon>Polyopisthocotylea</taxon>
        <taxon>Polystomatidea</taxon>
        <taxon>Polystomatidae</taxon>
        <taxon>Protopolystoma</taxon>
    </lineage>
</organism>
<feature type="compositionally biased region" description="Basic and acidic residues" evidence="1">
    <location>
        <begin position="138"/>
        <end position="156"/>
    </location>
</feature>
<feature type="compositionally biased region" description="Acidic residues" evidence="1">
    <location>
        <begin position="113"/>
        <end position="137"/>
    </location>
</feature>
<reference evidence="2" key="1">
    <citation type="submission" date="2018-11" db="EMBL/GenBank/DDBJ databases">
        <authorList>
            <consortium name="Pathogen Informatics"/>
        </authorList>
    </citation>
    <scope>NUCLEOTIDE SEQUENCE</scope>
</reference>
<dbReference type="Proteomes" id="UP000784294">
    <property type="component" value="Unassembled WGS sequence"/>
</dbReference>
<comment type="caution">
    <text evidence="2">The sequence shown here is derived from an EMBL/GenBank/DDBJ whole genome shotgun (WGS) entry which is preliminary data.</text>
</comment>
<dbReference type="AlphaFoldDB" id="A0A3S5CH52"/>